<dbReference type="AlphaFoldDB" id="A0A8J2IEU2"/>
<dbReference type="EMBL" id="CAJRGZ010000022">
    <property type="protein sequence ID" value="CAG5174352.1"/>
    <property type="molecule type" value="Genomic_DNA"/>
</dbReference>
<dbReference type="GeneID" id="67019804"/>
<accession>A0A8J2IEU2</accession>
<dbReference type="RefSeq" id="XP_043171332.1">
    <property type="nucleotide sequence ID" value="XM_043315397.1"/>
</dbReference>
<dbReference type="Proteomes" id="UP000676310">
    <property type="component" value="Unassembled WGS sequence"/>
</dbReference>
<evidence type="ECO:0000313" key="1">
    <source>
        <dbReference type="EMBL" id="CAG5174352.1"/>
    </source>
</evidence>
<gene>
    <name evidence="1" type="ORF">ALTATR162_LOCUS7768</name>
</gene>
<organism evidence="1 2">
    <name type="scientific">Alternaria atra</name>
    <dbReference type="NCBI Taxonomy" id="119953"/>
    <lineage>
        <taxon>Eukaryota</taxon>
        <taxon>Fungi</taxon>
        <taxon>Dikarya</taxon>
        <taxon>Ascomycota</taxon>
        <taxon>Pezizomycotina</taxon>
        <taxon>Dothideomycetes</taxon>
        <taxon>Pleosporomycetidae</taxon>
        <taxon>Pleosporales</taxon>
        <taxon>Pleosporineae</taxon>
        <taxon>Pleosporaceae</taxon>
        <taxon>Alternaria</taxon>
        <taxon>Alternaria sect. Ulocladioides</taxon>
    </lineage>
</organism>
<reference evidence="1" key="1">
    <citation type="submission" date="2021-05" db="EMBL/GenBank/DDBJ databases">
        <authorList>
            <person name="Stam R."/>
        </authorList>
    </citation>
    <scope>NUCLEOTIDE SEQUENCE</scope>
    <source>
        <strain evidence="1">CS162</strain>
    </source>
</reference>
<sequence>MPNLFSIPSLTLTHTQALQVLTTIEHELSRVFSDLSRCSGGHPLRHDSFYGSQYQATGMVPLLFHGDRMVEKTRILAPILSSIKNRLEVQVRHYQAWRMLLAEGLAKEESIHLAIDESSPVNKPAVLRLIERLAAFQGFAPVSIPESRHFECQCRTCAERARTHEKWDLFVQPGYWLAALVLRSGSDVEDVFEALKEWGGFGDRDPWHECYVPDETLNHVRSYEERLNDEKAAEEQYKYWFREGMDDLEGGSVGRLFGEEEEEEEEEEAVECIDVMSPNGSDKIKHIEDFAEHRYIEIETGDEIFANIADGTTAPEQLVDHKLTLCPTSARTDPCPEHCLSRRRRLRDNIHNPKYSSCTYHCHNSHAHFEYEQSGEQVGFWLPHGLQSSRARAKWAVTTMNRMERIEMAWNSLFGDDGLGDGLVAEVNLCVAEFLRTEDGHDVETGREANLM</sequence>
<dbReference type="OrthoDB" id="10566755at2759"/>
<name>A0A8J2IEU2_9PLEO</name>
<proteinExistence type="predicted"/>
<evidence type="ECO:0000313" key="2">
    <source>
        <dbReference type="Proteomes" id="UP000676310"/>
    </source>
</evidence>
<keyword evidence="2" id="KW-1185">Reference proteome</keyword>
<comment type="caution">
    <text evidence="1">The sequence shown here is derived from an EMBL/GenBank/DDBJ whole genome shotgun (WGS) entry which is preliminary data.</text>
</comment>
<protein>
    <submittedName>
        <fullName evidence="1">Uncharacterized protein</fullName>
    </submittedName>
</protein>